<sequence>VGVIDRGAHAEKAAICGGGQLAMQERRGGEHWKKGIDREVREKAGHGLLQESAKKDLKDRRPGAHEAVRRVRQGFSKGGSLHRVAAKEDEVEQAQPRTAPSLSTEGGMEQTAGTRRAT</sequence>
<feature type="compositionally biased region" description="Basic and acidic residues" evidence="1">
    <location>
        <begin position="52"/>
        <end position="69"/>
    </location>
</feature>
<proteinExistence type="predicted"/>
<dbReference type="Proteomes" id="UP000886520">
    <property type="component" value="Chromosome 10"/>
</dbReference>
<gene>
    <name evidence="2" type="ORF">GOP47_0010800</name>
</gene>
<feature type="compositionally biased region" description="Polar residues" evidence="1">
    <location>
        <begin position="95"/>
        <end position="104"/>
    </location>
</feature>
<name>A0A9D4UVL4_ADICA</name>
<feature type="non-terminal residue" evidence="2">
    <location>
        <position position="1"/>
    </location>
</feature>
<comment type="caution">
    <text evidence="2">The sequence shown here is derived from an EMBL/GenBank/DDBJ whole genome shotgun (WGS) entry which is preliminary data.</text>
</comment>
<keyword evidence="3" id="KW-1185">Reference proteome</keyword>
<accession>A0A9D4UVL4</accession>
<protein>
    <submittedName>
        <fullName evidence="2">Uncharacterized protein</fullName>
    </submittedName>
</protein>
<reference evidence="2" key="1">
    <citation type="submission" date="2021-01" db="EMBL/GenBank/DDBJ databases">
        <title>Adiantum capillus-veneris genome.</title>
        <authorList>
            <person name="Fang Y."/>
            <person name="Liao Q."/>
        </authorList>
    </citation>
    <scope>NUCLEOTIDE SEQUENCE</scope>
    <source>
        <strain evidence="2">H3</strain>
        <tissue evidence="2">Leaf</tissue>
    </source>
</reference>
<evidence type="ECO:0000313" key="3">
    <source>
        <dbReference type="Proteomes" id="UP000886520"/>
    </source>
</evidence>
<dbReference type="EMBL" id="JABFUD020000010">
    <property type="protein sequence ID" value="KAI5074839.1"/>
    <property type="molecule type" value="Genomic_DNA"/>
</dbReference>
<feature type="region of interest" description="Disordered" evidence="1">
    <location>
        <begin position="42"/>
        <end position="118"/>
    </location>
</feature>
<evidence type="ECO:0000256" key="1">
    <source>
        <dbReference type="SAM" id="MobiDB-lite"/>
    </source>
</evidence>
<organism evidence="2 3">
    <name type="scientific">Adiantum capillus-veneris</name>
    <name type="common">Maidenhair fern</name>
    <dbReference type="NCBI Taxonomy" id="13818"/>
    <lineage>
        <taxon>Eukaryota</taxon>
        <taxon>Viridiplantae</taxon>
        <taxon>Streptophyta</taxon>
        <taxon>Embryophyta</taxon>
        <taxon>Tracheophyta</taxon>
        <taxon>Polypodiopsida</taxon>
        <taxon>Polypodiidae</taxon>
        <taxon>Polypodiales</taxon>
        <taxon>Pteridineae</taxon>
        <taxon>Pteridaceae</taxon>
        <taxon>Vittarioideae</taxon>
        <taxon>Adiantum</taxon>
    </lineage>
</organism>
<evidence type="ECO:0000313" key="2">
    <source>
        <dbReference type="EMBL" id="KAI5074839.1"/>
    </source>
</evidence>
<dbReference type="AlphaFoldDB" id="A0A9D4UVL4"/>